<gene>
    <name evidence="2" type="ORF">ODALV1_LOCUS28029</name>
</gene>
<proteinExistence type="predicted"/>
<dbReference type="Proteomes" id="UP001642540">
    <property type="component" value="Unassembled WGS sequence"/>
</dbReference>
<keyword evidence="3" id="KW-1185">Reference proteome</keyword>
<evidence type="ECO:0000313" key="2">
    <source>
        <dbReference type="EMBL" id="CAL8139858.1"/>
    </source>
</evidence>
<evidence type="ECO:0008006" key="4">
    <source>
        <dbReference type="Google" id="ProtNLM"/>
    </source>
</evidence>
<keyword evidence="1" id="KW-1133">Transmembrane helix</keyword>
<evidence type="ECO:0000313" key="3">
    <source>
        <dbReference type="Proteomes" id="UP001642540"/>
    </source>
</evidence>
<organism evidence="2 3">
    <name type="scientific">Orchesella dallaii</name>
    <dbReference type="NCBI Taxonomy" id="48710"/>
    <lineage>
        <taxon>Eukaryota</taxon>
        <taxon>Metazoa</taxon>
        <taxon>Ecdysozoa</taxon>
        <taxon>Arthropoda</taxon>
        <taxon>Hexapoda</taxon>
        <taxon>Collembola</taxon>
        <taxon>Entomobryomorpha</taxon>
        <taxon>Entomobryoidea</taxon>
        <taxon>Orchesellidae</taxon>
        <taxon>Orchesellinae</taxon>
        <taxon>Orchesella</taxon>
    </lineage>
</organism>
<feature type="transmembrane region" description="Helical" evidence="1">
    <location>
        <begin position="130"/>
        <end position="150"/>
    </location>
</feature>
<feature type="transmembrane region" description="Helical" evidence="1">
    <location>
        <begin position="170"/>
        <end position="190"/>
    </location>
</feature>
<name>A0ABP1RZI0_9HEXA</name>
<keyword evidence="1" id="KW-0472">Membrane</keyword>
<feature type="transmembrane region" description="Helical" evidence="1">
    <location>
        <begin position="97"/>
        <end position="118"/>
    </location>
</feature>
<reference evidence="2 3" key="1">
    <citation type="submission" date="2024-08" db="EMBL/GenBank/DDBJ databases">
        <authorList>
            <person name="Cucini C."/>
            <person name="Frati F."/>
        </authorList>
    </citation>
    <scope>NUCLEOTIDE SEQUENCE [LARGE SCALE GENOMIC DNA]</scope>
</reference>
<keyword evidence="1" id="KW-0812">Transmembrane</keyword>
<sequence length="349" mass="39906">MVPSLICFRIFKFRVLILLGPMIAMFHACTNLHPMFPPVREINYRDNVGYIMYKANRTELTILEKAMAHRVDLKCKKEYGENLPTVWKQAQPTLYKALYLGGTAMVLPSVSALSFILVQKKDLYASIAALIHFSFEIISICLGIFGAWFISDRRLCFLGAFNKFYSIPAIFWTCVVVSAVTYKAAVLYSLEMYIRQHCKPRLGYRTPSPEEELRAYLMELNNLGIAPKFTVNIQKDSVPREWDYVNSLINRVLHDVRIQMAELHQDDPLVKDLLRSGKLHKTLKKKSSPAASVLKIAKMIQKEHSEYKLLTQHHHHGNETDNTGGDMEIILPEPYLRSDPDPSDAISDA</sequence>
<accession>A0ABP1RZI0</accession>
<protein>
    <recommendedName>
        <fullName evidence="4">Transmembrane protein</fullName>
    </recommendedName>
</protein>
<comment type="caution">
    <text evidence="2">The sequence shown here is derived from an EMBL/GenBank/DDBJ whole genome shotgun (WGS) entry which is preliminary data.</text>
</comment>
<feature type="transmembrane region" description="Helical" evidence="1">
    <location>
        <begin position="15"/>
        <end position="36"/>
    </location>
</feature>
<evidence type="ECO:0000256" key="1">
    <source>
        <dbReference type="SAM" id="Phobius"/>
    </source>
</evidence>
<dbReference type="EMBL" id="CAXLJM020000131">
    <property type="protein sequence ID" value="CAL8139858.1"/>
    <property type="molecule type" value="Genomic_DNA"/>
</dbReference>